<keyword evidence="2" id="KW-0547">Nucleotide-binding</keyword>
<dbReference type="InterPro" id="IPR015854">
    <property type="entry name" value="ABC_transpr_LolD-like"/>
</dbReference>
<evidence type="ECO:0000256" key="1">
    <source>
        <dbReference type="ARBA" id="ARBA00022448"/>
    </source>
</evidence>
<protein>
    <submittedName>
        <fullName evidence="6">ABC transporter ATP-binding protein</fullName>
    </submittedName>
</protein>
<name>A0A927F8M0_9BACT</name>
<dbReference type="InterPro" id="IPR017871">
    <property type="entry name" value="ABC_transporter-like_CS"/>
</dbReference>
<dbReference type="InterPro" id="IPR003593">
    <property type="entry name" value="AAA+_ATPase"/>
</dbReference>
<gene>
    <name evidence="6" type="ORF">IEN85_06715</name>
</gene>
<sequence>MIQITGVKKIYDLGKAKVHALDGVDLKIYENDYVAIMGPSGSGKSTLMNMLGCLDTPSEGQYYFGGEDVAMMDDDSLADIRNRRIGFVFQSFNLLPRATILRNVELPLVYAGIPKKERAERAKHALTQVGLGNRVEHRPNELSGGQRQRVAIARALVTEPSIILADEPTGNLDSKTGEEIMELFEGLYSKGNTIILVTHEEDIAQHARRLVRLRDGIVESDAAIPR</sequence>
<reference evidence="6" key="1">
    <citation type="submission" date="2020-09" db="EMBL/GenBank/DDBJ databases">
        <title>Pelagicoccus enzymogenes sp. nov. with an EPS production, isolated from marine sediment.</title>
        <authorList>
            <person name="Feng X."/>
        </authorList>
    </citation>
    <scope>NUCLEOTIDE SEQUENCE</scope>
    <source>
        <strain evidence="6">NFK12</strain>
    </source>
</reference>
<dbReference type="Pfam" id="PF00005">
    <property type="entry name" value="ABC_tran"/>
    <property type="match status" value="1"/>
</dbReference>
<evidence type="ECO:0000256" key="4">
    <source>
        <dbReference type="ARBA" id="ARBA00038388"/>
    </source>
</evidence>
<dbReference type="GO" id="GO:0005524">
    <property type="term" value="F:ATP binding"/>
    <property type="evidence" value="ECO:0007669"/>
    <property type="project" value="UniProtKB-KW"/>
</dbReference>
<dbReference type="GO" id="GO:0098796">
    <property type="term" value="C:membrane protein complex"/>
    <property type="evidence" value="ECO:0007669"/>
    <property type="project" value="UniProtKB-ARBA"/>
</dbReference>
<dbReference type="SMART" id="SM00382">
    <property type="entry name" value="AAA"/>
    <property type="match status" value="1"/>
</dbReference>
<dbReference type="PROSITE" id="PS00211">
    <property type="entry name" value="ABC_TRANSPORTER_1"/>
    <property type="match status" value="1"/>
</dbReference>
<dbReference type="AlphaFoldDB" id="A0A927F8M0"/>
<keyword evidence="1" id="KW-0813">Transport</keyword>
<dbReference type="InterPro" id="IPR003439">
    <property type="entry name" value="ABC_transporter-like_ATP-bd"/>
</dbReference>
<dbReference type="GO" id="GO:0016887">
    <property type="term" value="F:ATP hydrolysis activity"/>
    <property type="evidence" value="ECO:0007669"/>
    <property type="project" value="InterPro"/>
</dbReference>
<proteinExistence type="inferred from homology"/>
<evidence type="ECO:0000256" key="2">
    <source>
        <dbReference type="ARBA" id="ARBA00022741"/>
    </source>
</evidence>
<dbReference type="CDD" id="cd03255">
    <property type="entry name" value="ABC_MJ0796_LolCDE_FtsE"/>
    <property type="match status" value="1"/>
</dbReference>
<comment type="similarity">
    <text evidence="4">Belongs to the ABC transporter superfamily. Macrolide exporter (TC 3.A.1.122) family.</text>
</comment>
<dbReference type="SUPFAM" id="SSF52540">
    <property type="entry name" value="P-loop containing nucleoside triphosphate hydrolases"/>
    <property type="match status" value="1"/>
</dbReference>
<dbReference type="EMBL" id="JACYFG010000007">
    <property type="protein sequence ID" value="MBD5779180.1"/>
    <property type="molecule type" value="Genomic_DNA"/>
</dbReference>
<dbReference type="Proteomes" id="UP000622317">
    <property type="component" value="Unassembled WGS sequence"/>
</dbReference>
<dbReference type="GO" id="GO:0022857">
    <property type="term" value="F:transmembrane transporter activity"/>
    <property type="evidence" value="ECO:0007669"/>
    <property type="project" value="TreeGrafter"/>
</dbReference>
<dbReference type="FunFam" id="3.40.50.300:FF:000032">
    <property type="entry name" value="Export ABC transporter ATP-binding protein"/>
    <property type="match status" value="1"/>
</dbReference>
<dbReference type="InterPro" id="IPR017911">
    <property type="entry name" value="MacB-like_ATP-bd"/>
</dbReference>
<keyword evidence="7" id="KW-1185">Reference proteome</keyword>
<dbReference type="PANTHER" id="PTHR24220:SF86">
    <property type="entry name" value="ABC TRANSPORTER ABCH.1"/>
    <property type="match status" value="1"/>
</dbReference>
<dbReference type="InterPro" id="IPR027417">
    <property type="entry name" value="P-loop_NTPase"/>
</dbReference>
<evidence type="ECO:0000313" key="7">
    <source>
        <dbReference type="Proteomes" id="UP000622317"/>
    </source>
</evidence>
<keyword evidence="3 6" id="KW-0067">ATP-binding</keyword>
<dbReference type="PANTHER" id="PTHR24220">
    <property type="entry name" value="IMPORT ATP-BINDING PROTEIN"/>
    <property type="match status" value="1"/>
</dbReference>
<dbReference type="PROSITE" id="PS50893">
    <property type="entry name" value="ABC_TRANSPORTER_2"/>
    <property type="match status" value="1"/>
</dbReference>
<dbReference type="GO" id="GO:0005886">
    <property type="term" value="C:plasma membrane"/>
    <property type="evidence" value="ECO:0007669"/>
    <property type="project" value="TreeGrafter"/>
</dbReference>
<evidence type="ECO:0000313" key="6">
    <source>
        <dbReference type="EMBL" id="MBD5779180.1"/>
    </source>
</evidence>
<organism evidence="6 7">
    <name type="scientific">Pelagicoccus enzymogenes</name>
    <dbReference type="NCBI Taxonomy" id="2773457"/>
    <lineage>
        <taxon>Bacteria</taxon>
        <taxon>Pseudomonadati</taxon>
        <taxon>Verrucomicrobiota</taxon>
        <taxon>Opitutia</taxon>
        <taxon>Puniceicoccales</taxon>
        <taxon>Pelagicoccaceae</taxon>
        <taxon>Pelagicoccus</taxon>
    </lineage>
</organism>
<accession>A0A927F8M0</accession>
<evidence type="ECO:0000256" key="3">
    <source>
        <dbReference type="ARBA" id="ARBA00022840"/>
    </source>
</evidence>
<evidence type="ECO:0000259" key="5">
    <source>
        <dbReference type="PROSITE" id="PS50893"/>
    </source>
</evidence>
<feature type="domain" description="ABC transporter" evidence="5">
    <location>
        <begin position="2"/>
        <end position="224"/>
    </location>
</feature>
<comment type="caution">
    <text evidence="6">The sequence shown here is derived from an EMBL/GenBank/DDBJ whole genome shotgun (WGS) entry which is preliminary data.</text>
</comment>
<dbReference type="Gene3D" id="3.40.50.300">
    <property type="entry name" value="P-loop containing nucleotide triphosphate hydrolases"/>
    <property type="match status" value="1"/>
</dbReference>